<evidence type="ECO:0000256" key="3">
    <source>
        <dbReference type="ARBA" id="ARBA00023163"/>
    </source>
</evidence>
<keyword evidence="3" id="KW-0804">Transcription</keyword>
<evidence type="ECO:0000256" key="2">
    <source>
        <dbReference type="ARBA" id="ARBA00023125"/>
    </source>
</evidence>
<keyword evidence="1" id="KW-0805">Transcription regulation</keyword>
<dbReference type="Pfam" id="PF12802">
    <property type="entry name" value="MarR_2"/>
    <property type="match status" value="1"/>
</dbReference>
<dbReference type="InterPro" id="IPR036388">
    <property type="entry name" value="WH-like_DNA-bd_sf"/>
</dbReference>
<dbReference type="InterPro" id="IPR036390">
    <property type="entry name" value="WH_DNA-bd_sf"/>
</dbReference>
<dbReference type="SMART" id="SM00347">
    <property type="entry name" value="HTH_MARR"/>
    <property type="match status" value="1"/>
</dbReference>
<keyword evidence="6" id="KW-1185">Reference proteome</keyword>
<dbReference type="EMBL" id="JBITGY010000005">
    <property type="protein sequence ID" value="MFI6499457.1"/>
    <property type="molecule type" value="Genomic_DNA"/>
</dbReference>
<dbReference type="PANTHER" id="PTHR38465:SF2">
    <property type="entry name" value="HTH-TYPE TRANSCRIPTIONAL REGULATOR MMPR5"/>
    <property type="match status" value="1"/>
</dbReference>
<protein>
    <submittedName>
        <fullName evidence="5">MarR family transcriptional regulator</fullName>
    </submittedName>
</protein>
<organism evidence="5 6">
    <name type="scientific">Nonomuraea typhae</name>
    <dbReference type="NCBI Taxonomy" id="2603600"/>
    <lineage>
        <taxon>Bacteria</taxon>
        <taxon>Bacillati</taxon>
        <taxon>Actinomycetota</taxon>
        <taxon>Actinomycetes</taxon>
        <taxon>Streptosporangiales</taxon>
        <taxon>Streptosporangiaceae</taxon>
        <taxon>Nonomuraea</taxon>
    </lineage>
</organism>
<accession>A0ABW7YUV2</accession>
<dbReference type="SUPFAM" id="SSF46785">
    <property type="entry name" value="Winged helix' DNA-binding domain"/>
    <property type="match status" value="1"/>
</dbReference>
<evidence type="ECO:0000256" key="1">
    <source>
        <dbReference type="ARBA" id="ARBA00023015"/>
    </source>
</evidence>
<dbReference type="Proteomes" id="UP001612741">
    <property type="component" value="Unassembled WGS sequence"/>
</dbReference>
<gene>
    <name evidence="5" type="ORF">ACIBG2_18870</name>
</gene>
<dbReference type="InterPro" id="IPR000835">
    <property type="entry name" value="HTH_MarR-typ"/>
</dbReference>
<proteinExistence type="predicted"/>
<reference evidence="5 6" key="1">
    <citation type="submission" date="2024-10" db="EMBL/GenBank/DDBJ databases">
        <title>The Natural Products Discovery Center: Release of the First 8490 Sequenced Strains for Exploring Actinobacteria Biosynthetic Diversity.</title>
        <authorList>
            <person name="Kalkreuter E."/>
            <person name="Kautsar S.A."/>
            <person name="Yang D."/>
            <person name="Bader C.D."/>
            <person name="Teijaro C.N."/>
            <person name="Fluegel L."/>
            <person name="Davis C.M."/>
            <person name="Simpson J.R."/>
            <person name="Lauterbach L."/>
            <person name="Steele A.D."/>
            <person name="Gui C."/>
            <person name="Meng S."/>
            <person name="Li G."/>
            <person name="Viehrig K."/>
            <person name="Ye F."/>
            <person name="Su P."/>
            <person name="Kiefer A.F."/>
            <person name="Nichols A."/>
            <person name="Cepeda A.J."/>
            <person name="Yan W."/>
            <person name="Fan B."/>
            <person name="Jiang Y."/>
            <person name="Adhikari A."/>
            <person name="Zheng C.-J."/>
            <person name="Schuster L."/>
            <person name="Cowan T.M."/>
            <person name="Smanski M.J."/>
            <person name="Chevrette M.G."/>
            <person name="De Carvalho L.P.S."/>
            <person name="Shen B."/>
        </authorList>
    </citation>
    <scope>NUCLEOTIDE SEQUENCE [LARGE SCALE GENOMIC DNA]</scope>
    <source>
        <strain evidence="5 6">NPDC050545</strain>
    </source>
</reference>
<dbReference type="RefSeq" id="WP_397082772.1">
    <property type="nucleotide sequence ID" value="NZ_JBITGY010000005.1"/>
</dbReference>
<dbReference type="PANTHER" id="PTHR38465">
    <property type="entry name" value="HTH-TYPE TRANSCRIPTIONAL REGULATOR MJ1563-RELATED"/>
    <property type="match status" value="1"/>
</dbReference>
<feature type="domain" description="HTH marR-type" evidence="4">
    <location>
        <begin position="10"/>
        <end position="110"/>
    </location>
</feature>
<name>A0ABW7YUV2_9ACTN</name>
<dbReference type="InterPro" id="IPR052362">
    <property type="entry name" value="HTH-GbsR_regulator"/>
</dbReference>
<evidence type="ECO:0000313" key="6">
    <source>
        <dbReference type="Proteomes" id="UP001612741"/>
    </source>
</evidence>
<evidence type="ECO:0000313" key="5">
    <source>
        <dbReference type="EMBL" id="MFI6499457.1"/>
    </source>
</evidence>
<keyword evidence="2" id="KW-0238">DNA-binding</keyword>
<dbReference type="Gene3D" id="1.10.10.10">
    <property type="entry name" value="Winged helix-like DNA-binding domain superfamily/Winged helix DNA-binding domain"/>
    <property type="match status" value="1"/>
</dbReference>
<comment type="caution">
    <text evidence="5">The sequence shown here is derived from an EMBL/GenBank/DDBJ whole genome shotgun (WGS) entry which is preliminary data.</text>
</comment>
<evidence type="ECO:0000259" key="4">
    <source>
        <dbReference type="SMART" id="SM00347"/>
    </source>
</evidence>
<sequence>MRDFRERFAEQMGATGLSPMMSKVMACLYATDSGGLTSAELVRHLQVSPASISKAVNYLEKQELIRRERDPRLRRDRYVIDEDVWYQALMASARVNAGLADIAELGAEILGVTTPGGARLLDVSWFLGHVNDDIVRSADHWRQIRLRRTKNR</sequence>